<dbReference type="OrthoDB" id="9766874at2"/>
<dbReference type="InterPro" id="IPR003362">
    <property type="entry name" value="Bact_transf"/>
</dbReference>
<evidence type="ECO:0000313" key="6">
    <source>
        <dbReference type="Proteomes" id="UP000318478"/>
    </source>
</evidence>
<comment type="similarity">
    <text evidence="1">Belongs to the bacterial sugar transferase family.</text>
</comment>
<dbReference type="EC" id="2.-.-.-" evidence="5"/>
<feature type="domain" description="Bacterial sugar transferase" evidence="4">
    <location>
        <begin position="52"/>
        <end position="240"/>
    </location>
</feature>
<evidence type="ECO:0000256" key="2">
    <source>
        <dbReference type="SAM" id="MobiDB-lite"/>
    </source>
</evidence>
<keyword evidence="3" id="KW-0812">Transmembrane</keyword>
<dbReference type="EMBL" id="SJPO01000001">
    <property type="protein sequence ID" value="TWT85923.1"/>
    <property type="molecule type" value="Genomic_DNA"/>
</dbReference>
<dbReference type="Pfam" id="PF02397">
    <property type="entry name" value="Bac_transf"/>
    <property type="match status" value="1"/>
</dbReference>
<keyword evidence="3" id="KW-0472">Membrane</keyword>
<evidence type="ECO:0000313" key="5">
    <source>
        <dbReference type="EMBL" id="TWT85923.1"/>
    </source>
</evidence>
<protein>
    <submittedName>
        <fullName evidence="5">Putative sugar transferase EpsL</fullName>
        <ecNumber evidence="5">2.-.-.-</ecNumber>
    </submittedName>
</protein>
<dbReference type="Proteomes" id="UP000318478">
    <property type="component" value="Unassembled WGS sequence"/>
</dbReference>
<keyword evidence="6" id="KW-1185">Reference proteome</keyword>
<keyword evidence="3" id="KW-1133">Transmembrane helix</keyword>
<evidence type="ECO:0000259" key="4">
    <source>
        <dbReference type="Pfam" id="PF02397"/>
    </source>
</evidence>
<evidence type="ECO:0000256" key="3">
    <source>
        <dbReference type="SAM" id="Phobius"/>
    </source>
</evidence>
<dbReference type="RefSeq" id="WP_146584142.1">
    <property type="nucleotide sequence ID" value="NZ_SJPO01000001.1"/>
</dbReference>
<dbReference type="GO" id="GO:0016780">
    <property type="term" value="F:phosphotransferase activity, for other substituted phosphate groups"/>
    <property type="evidence" value="ECO:0007669"/>
    <property type="project" value="TreeGrafter"/>
</dbReference>
<dbReference type="AlphaFoldDB" id="A0A5C5ZH98"/>
<dbReference type="PANTHER" id="PTHR30576">
    <property type="entry name" value="COLANIC BIOSYNTHESIS UDP-GLUCOSE LIPID CARRIER TRANSFERASE"/>
    <property type="match status" value="1"/>
</dbReference>
<comment type="caution">
    <text evidence="5">The sequence shown here is derived from an EMBL/GenBank/DDBJ whole genome shotgun (WGS) entry which is preliminary data.</text>
</comment>
<keyword evidence="5" id="KW-0808">Transferase</keyword>
<proteinExistence type="inferred from homology"/>
<evidence type="ECO:0000256" key="1">
    <source>
        <dbReference type="ARBA" id="ARBA00006464"/>
    </source>
</evidence>
<dbReference type="PANTHER" id="PTHR30576:SF10">
    <property type="entry name" value="SLL5057 PROTEIN"/>
    <property type="match status" value="1"/>
</dbReference>
<sequence>MAAPAINQAAENPHQHPHRDSQPLSRYGANLALDGVFWGPAVDPRPVYSLLKRLFDCAAGLTIIAVASPLLALIALVVKLCDGGPVFYLHKRVGLRGEEFTCLKFRSMRVGADAVKAQLQSQSQHTDTRSFKIAKDPRITFVGQFLRKTSLDELPQLFNVLEGSMSLVGPRPALPHEVEQYSGEDLRRLEVKPGITCIWQVSGRSNLPFPKQLELDIDYIERRSLALDMLLLVKTVRAVVSAEGAY</sequence>
<organism evidence="5 6">
    <name type="scientific">Posidoniimonas polymericola</name>
    <dbReference type="NCBI Taxonomy" id="2528002"/>
    <lineage>
        <taxon>Bacteria</taxon>
        <taxon>Pseudomonadati</taxon>
        <taxon>Planctomycetota</taxon>
        <taxon>Planctomycetia</taxon>
        <taxon>Pirellulales</taxon>
        <taxon>Lacipirellulaceae</taxon>
        <taxon>Posidoniimonas</taxon>
    </lineage>
</organism>
<gene>
    <name evidence="5" type="primary">epsL_1</name>
    <name evidence="5" type="ORF">Pla123a_07300</name>
</gene>
<feature type="region of interest" description="Disordered" evidence="2">
    <location>
        <begin position="1"/>
        <end position="23"/>
    </location>
</feature>
<feature type="transmembrane region" description="Helical" evidence="3">
    <location>
        <begin position="54"/>
        <end position="78"/>
    </location>
</feature>
<accession>A0A5C5ZH98</accession>
<name>A0A5C5ZH98_9BACT</name>
<reference evidence="5 6" key="1">
    <citation type="submission" date="2019-02" db="EMBL/GenBank/DDBJ databases">
        <title>Deep-cultivation of Planctomycetes and their phenomic and genomic characterization uncovers novel biology.</title>
        <authorList>
            <person name="Wiegand S."/>
            <person name="Jogler M."/>
            <person name="Boedeker C."/>
            <person name="Pinto D."/>
            <person name="Vollmers J."/>
            <person name="Rivas-Marin E."/>
            <person name="Kohn T."/>
            <person name="Peeters S.H."/>
            <person name="Heuer A."/>
            <person name="Rast P."/>
            <person name="Oberbeckmann S."/>
            <person name="Bunk B."/>
            <person name="Jeske O."/>
            <person name="Meyerdierks A."/>
            <person name="Storesund J.E."/>
            <person name="Kallscheuer N."/>
            <person name="Luecker S."/>
            <person name="Lage O.M."/>
            <person name="Pohl T."/>
            <person name="Merkel B.J."/>
            <person name="Hornburger P."/>
            <person name="Mueller R.-W."/>
            <person name="Bruemmer F."/>
            <person name="Labrenz M."/>
            <person name="Spormann A.M."/>
            <person name="Op Den Camp H."/>
            <person name="Overmann J."/>
            <person name="Amann R."/>
            <person name="Jetten M.S.M."/>
            <person name="Mascher T."/>
            <person name="Medema M.H."/>
            <person name="Devos D.P."/>
            <person name="Kaster A.-K."/>
            <person name="Ovreas L."/>
            <person name="Rohde M."/>
            <person name="Galperin M.Y."/>
            <person name="Jogler C."/>
        </authorList>
    </citation>
    <scope>NUCLEOTIDE SEQUENCE [LARGE SCALE GENOMIC DNA]</scope>
    <source>
        <strain evidence="5 6">Pla123a</strain>
    </source>
</reference>